<dbReference type="GO" id="GO:0005759">
    <property type="term" value="C:mitochondrial matrix"/>
    <property type="evidence" value="ECO:0007669"/>
    <property type="project" value="TreeGrafter"/>
</dbReference>
<evidence type="ECO:0000256" key="6">
    <source>
        <dbReference type="ARBA" id="ARBA00023014"/>
    </source>
</evidence>
<comment type="similarity">
    <text evidence="2">Belongs to the glutaredoxin family. CGFS subfamily.</text>
</comment>
<reference evidence="10" key="1">
    <citation type="submission" date="2015-07" db="EMBL/GenBank/DDBJ databases">
        <title>Transcriptome Assembly of Anthurium amnicola.</title>
        <authorList>
            <person name="Suzuki J."/>
        </authorList>
    </citation>
    <scope>NUCLEOTIDE SEQUENCE</scope>
</reference>
<keyword evidence="6" id="KW-0411">Iron-sulfur</keyword>
<name>A0A1D1YKK1_9ARAE</name>
<dbReference type="GO" id="GO:0051537">
    <property type="term" value="F:2 iron, 2 sulfur cluster binding"/>
    <property type="evidence" value="ECO:0007669"/>
    <property type="project" value="UniProtKB-KW"/>
</dbReference>
<evidence type="ECO:0000256" key="1">
    <source>
        <dbReference type="ARBA" id="ARBA00002426"/>
    </source>
</evidence>
<evidence type="ECO:0000256" key="3">
    <source>
        <dbReference type="ARBA" id="ARBA00022714"/>
    </source>
</evidence>
<dbReference type="EMBL" id="GDJX01012774">
    <property type="protein sequence ID" value="JAT55162.1"/>
    <property type="molecule type" value="Transcribed_RNA"/>
</dbReference>
<evidence type="ECO:0000256" key="2">
    <source>
        <dbReference type="ARBA" id="ARBA00008983"/>
    </source>
</evidence>
<dbReference type="Pfam" id="PF00462">
    <property type="entry name" value="Glutaredoxin"/>
    <property type="match status" value="1"/>
</dbReference>
<accession>A0A1D1YKK1</accession>
<dbReference type="Gene3D" id="3.40.30.10">
    <property type="entry name" value="Glutaredoxin"/>
    <property type="match status" value="1"/>
</dbReference>
<feature type="region of interest" description="Disordered" evidence="8">
    <location>
        <begin position="65"/>
        <end position="91"/>
    </location>
</feature>
<evidence type="ECO:0000256" key="4">
    <source>
        <dbReference type="ARBA" id="ARBA00022723"/>
    </source>
</evidence>
<keyword evidence="5" id="KW-0408">Iron</keyword>
<dbReference type="CDD" id="cd03028">
    <property type="entry name" value="GRX_PICOT_like"/>
    <property type="match status" value="1"/>
</dbReference>
<proteinExistence type="inferred from homology"/>
<dbReference type="NCBIfam" id="TIGR00365">
    <property type="entry name" value="Grx4 family monothiol glutaredoxin"/>
    <property type="match status" value="1"/>
</dbReference>
<evidence type="ECO:0000313" key="10">
    <source>
        <dbReference type="EMBL" id="JAT55162.1"/>
    </source>
</evidence>
<dbReference type="PANTHER" id="PTHR10293:SF45">
    <property type="entry name" value="BIFUNCTIONAL MONOTHIOL GLUTAREDOXIN-S16, CHLOROPLASTIC"/>
    <property type="match status" value="1"/>
</dbReference>
<dbReference type="InterPro" id="IPR036249">
    <property type="entry name" value="Thioredoxin-like_sf"/>
</dbReference>
<organism evidence="10">
    <name type="scientific">Anthurium amnicola</name>
    <dbReference type="NCBI Taxonomy" id="1678845"/>
    <lineage>
        <taxon>Eukaryota</taxon>
        <taxon>Viridiplantae</taxon>
        <taxon>Streptophyta</taxon>
        <taxon>Embryophyta</taxon>
        <taxon>Tracheophyta</taxon>
        <taxon>Spermatophyta</taxon>
        <taxon>Magnoliopsida</taxon>
        <taxon>Liliopsida</taxon>
        <taxon>Araceae</taxon>
        <taxon>Pothoideae</taxon>
        <taxon>Potheae</taxon>
        <taxon>Anthurium</taxon>
    </lineage>
</organism>
<evidence type="ECO:0000256" key="7">
    <source>
        <dbReference type="ARBA" id="ARBA00023284"/>
    </source>
</evidence>
<dbReference type="PANTHER" id="PTHR10293">
    <property type="entry name" value="GLUTAREDOXIN FAMILY MEMBER"/>
    <property type="match status" value="1"/>
</dbReference>
<keyword evidence="3" id="KW-0001">2Fe-2S</keyword>
<feature type="non-terminal residue" evidence="10">
    <location>
        <position position="1"/>
    </location>
</feature>
<feature type="domain" description="Glutaredoxin" evidence="9">
    <location>
        <begin position="303"/>
        <end position="370"/>
    </location>
</feature>
<dbReference type="FunFam" id="3.40.30.10:FF:000005">
    <property type="entry name" value="Glutaredoxin 5"/>
    <property type="match status" value="1"/>
</dbReference>
<dbReference type="GO" id="GO:0046872">
    <property type="term" value="F:metal ion binding"/>
    <property type="evidence" value="ECO:0007669"/>
    <property type="project" value="UniProtKB-KW"/>
</dbReference>
<gene>
    <name evidence="10" type="primary">GRXS16</name>
    <name evidence="10" type="ORF">g.33385</name>
</gene>
<dbReference type="InterPro" id="IPR004480">
    <property type="entry name" value="Monothiol_GRX-rel"/>
</dbReference>
<evidence type="ECO:0000256" key="8">
    <source>
        <dbReference type="SAM" id="MobiDB-lite"/>
    </source>
</evidence>
<dbReference type="PROSITE" id="PS51354">
    <property type="entry name" value="GLUTAREDOXIN_2"/>
    <property type="match status" value="1"/>
</dbReference>
<dbReference type="InterPro" id="IPR033658">
    <property type="entry name" value="GRX_PICOT-like"/>
</dbReference>
<keyword evidence="7" id="KW-0676">Redox-active center</keyword>
<comment type="function">
    <text evidence="1">May only reduce GSH-thiol disulfides, but not protein disulfides.</text>
</comment>
<protein>
    <submittedName>
        <fullName evidence="10">Monothiol glutaredoxin-S16, chloroplastic</fullName>
    </submittedName>
</protein>
<sequence length="391" mass="42671">RPFHITRRCFPCDLPSPDSHLHPLSSSPFSHLPPPLLSISANGGVQREGGERMALSCPRCPSSSRFAPSPSHPRLPRTQCLAASSSSSSSCNPSFAHFARPSLRPLRFAPSDFSPLSCSNPLGAQAAALHRSISTRHRHGKGRRVANRPLVVVDSAVGKLSEADLLPVPAEPEGLDGKFPAGSGVYGVYDGNGDLQFIGISRNVAASVAVHRKSVPQLCRSVKVGLIDEVAPDRTVLTDAWKSWMQEHIEASGRVPPGNESGNNMWVRRQQKKPDLRLTPGRHVQLTVPLEELIDRLVKENRVVAFIKGSRSAPQCGFSQRVVGILESNGVDFESVNVLDEECNYGLRESLKKYSNWPTFPQIFVRGELVGGCDILTAMEQKGELKNLFKK</sequence>
<dbReference type="SUPFAM" id="SSF52833">
    <property type="entry name" value="Thioredoxin-like"/>
    <property type="match status" value="1"/>
</dbReference>
<dbReference type="InterPro" id="IPR002109">
    <property type="entry name" value="Glutaredoxin"/>
</dbReference>
<evidence type="ECO:0000259" key="9">
    <source>
        <dbReference type="Pfam" id="PF00462"/>
    </source>
</evidence>
<evidence type="ECO:0000256" key="5">
    <source>
        <dbReference type="ARBA" id="ARBA00023004"/>
    </source>
</evidence>
<keyword evidence="4" id="KW-0479">Metal-binding</keyword>
<dbReference type="AlphaFoldDB" id="A0A1D1YKK1"/>